<keyword evidence="1" id="KW-0479">Metal-binding</keyword>
<feature type="chain" id="PRO_5012915575" evidence="3">
    <location>
        <begin position="22"/>
        <end position="435"/>
    </location>
</feature>
<dbReference type="KEGG" id="sphu:SPPYR_1268"/>
<evidence type="ECO:0000256" key="3">
    <source>
        <dbReference type="SAM" id="SignalP"/>
    </source>
</evidence>
<dbReference type="SUPFAM" id="SSF55031">
    <property type="entry name" value="Bacterial exopeptidase dimerisation domain"/>
    <property type="match status" value="1"/>
</dbReference>
<dbReference type="SUPFAM" id="SSF53187">
    <property type="entry name" value="Zn-dependent exopeptidases"/>
    <property type="match status" value="1"/>
</dbReference>
<proteinExistence type="predicted"/>
<organism evidence="5">
    <name type="scientific">uncultured Sphingopyxis sp</name>
    <dbReference type="NCBI Taxonomy" id="310581"/>
    <lineage>
        <taxon>Bacteria</taxon>
        <taxon>Pseudomonadati</taxon>
        <taxon>Pseudomonadota</taxon>
        <taxon>Alphaproteobacteria</taxon>
        <taxon>Sphingomonadales</taxon>
        <taxon>Sphingomonadaceae</taxon>
        <taxon>Sphingopyxis</taxon>
        <taxon>environmental samples</taxon>
    </lineage>
</organism>
<evidence type="ECO:0000259" key="4">
    <source>
        <dbReference type="Pfam" id="PF07687"/>
    </source>
</evidence>
<dbReference type="GO" id="GO:0004180">
    <property type="term" value="F:carboxypeptidase activity"/>
    <property type="evidence" value="ECO:0007669"/>
    <property type="project" value="UniProtKB-KW"/>
</dbReference>
<dbReference type="Pfam" id="PF07687">
    <property type="entry name" value="M20_dimer"/>
    <property type="match status" value="1"/>
</dbReference>
<keyword evidence="2" id="KW-0378">Hydrolase</keyword>
<dbReference type="Gene3D" id="3.40.630.10">
    <property type="entry name" value="Zn peptidases"/>
    <property type="match status" value="1"/>
</dbReference>
<protein>
    <submittedName>
        <fullName evidence="5">Glutamate carboxypeptidase</fullName>
    </submittedName>
</protein>
<dbReference type="Pfam" id="PF01546">
    <property type="entry name" value="Peptidase_M20"/>
    <property type="match status" value="1"/>
</dbReference>
<gene>
    <name evidence="5" type="ORF">SPPYR_1268</name>
</gene>
<dbReference type="EMBL" id="LT598653">
    <property type="protein sequence ID" value="SBV32388.1"/>
    <property type="molecule type" value="Genomic_DNA"/>
</dbReference>
<evidence type="ECO:0000256" key="1">
    <source>
        <dbReference type="ARBA" id="ARBA00022723"/>
    </source>
</evidence>
<evidence type="ECO:0000313" key="5">
    <source>
        <dbReference type="EMBL" id="SBV32388.1"/>
    </source>
</evidence>
<reference evidence="5" key="1">
    <citation type="submission" date="2016-03" db="EMBL/GenBank/DDBJ databases">
        <authorList>
            <person name="Ploux O."/>
        </authorList>
    </citation>
    <scope>NUCLEOTIDE SEQUENCE</scope>
    <source>
        <strain evidence="5">UC10</strain>
    </source>
</reference>
<evidence type="ECO:0000256" key="2">
    <source>
        <dbReference type="ARBA" id="ARBA00022801"/>
    </source>
</evidence>
<keyword evidence="5" id="KW-0121">Carboxypeptidase</keyword>
<feature type="signal peptide" evidence="3">
    <location>
        <begin position="1"/>
        <end position="21"/>
    </location>
</feature>
<sequence length="435" mass="45383">MILRLPFLAAVFFVCPVAAQGAETPVQAKVASISSLPSVRLVLDHVKRHDDLSLREQRELAEIPAPPFKEQARALAFQSRLKSLGLDARVDSEGNVIARRAGLRSGSAPTLILSAHLDTVFPEGTDVKVKERDGRLHGPGLGDDARGLAVVIAVARAFQESKIATLGDILFVGTVGEEGEGDLRGVKAIVRDNPAIDGFISIDGIDLSRIVSRGTASRRWRIEFSGEGGHSFLDFGRPSAVHAMGRAIAAIGDIVPPTEPRTTFTVGVAKGGTSVNAIAGKATIEIDLRSDSGENLTALEGQAMAAVDAGVAAENRRWNSNRIAVTRTLIGDRPGGATPDNSNIVQVALAAARIGGAVPKLANSSTDSNVPIAHGIPAITLPGGGEGGDFHSLGEWYRPVDPWIGAQRAALTVLALVGVDGAGEPLLQKRAAPGE</sequence>
<dbReference type="GO" id="GO:0046872">
    <property type="term" value="F:metal ion binding"/>
    <property type="evidence" value="ECO:0007669"/>
    <property type="project" value="UniProtKB-KW"/>
</dbReference>
<dbReference type="Gene3D" id="3.30.70.360">
    <property type="match status" value="1"/>
</dbReference>
<feature type="domain" description="Peptidase M20 dimerisation" evidence="4">
    <location>
        <begin position="219"/>
        <end position="308"/>
    </location>
</feature>
<dbReference type="InterPro" id="IPR036264">
    <property type="entry name" value="Bact_exopeptidase_dim_dom"/>
</dbReference>
<dbReference type="InterPro" id="IPR002933">
    <property type="entry name" value="Peptidase_M20"/>
</dbReference>
<keyword evidence="5" id="KW-0645">Protease</keyword>
<accession>A0A1Y5PQT9</accession>
<dbReference type="PANTHER" id="PTHR43808:SF17">
    <property type="entry name" value="PEPTIDASE M20"/>
    <property type="match status" value="1"/>
</dbReference>
<name>A0A1Y5PQT9_9SPHN</name>
<dbReference type="AlphaFoldDB" id="A0A1Y5PQT9"/>
<dbReference type="PANTHER" id="PTHR43808">
    <property type="entry name" value="ACETYLORNITHINE DEACETYLASE"/>
    <property type="match status" value="1"/>
</dbReference>
<dbReference type="InterPro" id="IPR050072">
    <property type="entry name" value="Peptidase_M20A"/>
</dbReference>
<keyword evidence="3" id="KW-0732">Signal</keyword>
<dbReference type="InterPro" id="IPR011650">
    <property type="entry name" value="Peptidase_M20_dimer"/>
</dbReference>